<dbReference type="InterPro" id="IPR011707">
    <property type="entry name" value="Cu-oxidase-like_N"/>
</dbReference>
<dbReference type="GO" id="GO:0016491">
    <property type="term" value="F:oxidoreductase activity"/>
    <property type="evidence" value="ECO:0007669"/>
    <property type="project" value="UniProtKB-KW"/>
</dbReference>
<accession>A0A286UJ31</accession>
<name>A0A286UJ31_9AGAM</name>
<evidence type="ECO:0000256" key="6">
    <source>
        <dbReference type="ARBA" id="ARBA00023180"/>
    </source>
</evidence>
<comment type="caution">
    <text evidence="10">The sequence shown here is derived from an EMBL/GenBank/DDBJ whole genome shotgun (WGS) entry which is preliminary data.</text>
</comment>
<dbReference type="FunFam" id="2.60.40.420:FF:000045">
    <property type="entry name" value="Laccase 2"/>
    <property type="match status" value="1"/>
</dbReference>
<gene>
    <name evidence="10" type="ORF">PNOK_0455500</name>
</gene>
<dbReference type="Pfam" id="PF00394">
    <property type="entry name" value="Cu-oxidase"/>
    <property type="match status" value="1"/>
</dbReference>
<dbReference type="GO" id="GO:0005507">
    <property type="term" value="F:copper ion binding"/>
    <property type="evidence" value="ECO:0007669"/>
    <property type="project" value="InterPro"/>
</dbReference>
<reference evidence="10 11" key="1">
    <citation type="journal article" date="2017" name="Mol. Ecol.">
        <title>Comparative and population genomic landscape of Phellinus noxius: A hypervariable fungus causing root rot in trees.</title>
        <authorList>
            <person name="Chung C.L."/>
            <person name="Lee T.J."/>
            <person name="Akiba M."/>
            <person name="Lee H.H."/>
            <person name="Kuo T.H."/>
            <person name="Liu D."/>
            <person name="Ke H.M."/>
            <person name="Yokoi T."/>
            <person name="Roa M.B."/>
            <person name="Lu M.J."/>
            <person name="Chang Y.Y."/>
            <person name="Ann P.J."/>
            <person name="Tsai J.N."/>
            <person name="Chen C.Y."/>
            <person name="Tzean S.S."/>
            <person name="Ota Y."/>
            <person name="Hattori T."/>
            <person name="Sahashi N."/>
            <person name="Liou R.F."/>
            <person name="Kikuchi T."/>
            <person name="Tsai I.J."/>
        </authorList>
    </citation>
    <scope>NUCLEOTIDE SEQUENCE [LARGE SCALE GENOMIC DNA]</scope>
    <source>
        <strain evidence="10 11">FFPRI411160</strain>
    </source>
</reference>
<comment type="similarity">
    <text evidence="1">Belongs to the multicopper oxidase family.</text>
</comment>
<dbReference type="InParanoid" id="A0A286UJ31"/>
<dbReference type="PANTHER" id="PTHR11709">
    <property type="entry name" value="MULTI-COPPER OXIDASE"/>
    <property type="match status" value="1"/>
</dbReference>
<dbReference type="InterPro" id="IPR045087">
    <property type="entry name" value="Cu-oxidase_fam"/>
</dbReference>
<dbReference type="EMBL" id="NBII01000004">
    <property type="protein sequence ID" value="PAV19621.1"/>
    <property type="molecule type" value="Genomic_DNA"/>
</dbReference>
<dbReference type="AlphaFoldDB" id="A0A286UJ31"/>
<dbReference type="InterPro" id="IPR001117">
    <property type="entry name" value="Cu-oxidase_2nd"/>
</dbReference>
<dbReference type="Gene3D" id="2.60.40.420">
    <property type="entry name" value="Cupredoxins - blue copper proteins"/>
    <property type="match status" value="3"/>
</dbReference>
<evidence type="ECO:0000259" key="8">
    <source>
        <dbReference type="Pfam" id="PF07731"/>
    </source>
</evidence>
<organism evidence="10 11">
    <name type="scientific">Pyrrhoderma noxium</name>
    <dbReference type="NCBI Taxonomy" id="2282107"/>
    <lineage>
        <taxon>Eukaryota</taxon>
        <taxon>Fungi</taxon>
        <taxon>Dikarya</taxon>
        <taxon>Basidiomycota</taxon>
        <taxon>Agaricomycotina</taxon>
        <taxon>Agaricomycetes</taxon>
        <taxon>Hymenochaetales</taxon>
        <taxon>Hymenochaetaceae</taxon>
        <taxon>Pyrrhoderma</taxon>
    </lineage>
</organism>
<feature type="domain" description="Plastocyanin-like" evidence="9">
    <location>
        <begin position="59"/>
        <end position="176"/>
    </location>
</feature>
<dbReference type="PANTHER" id="PTHR11709:SF511">
    <property type="entry name" value="LACCASE"/>
    <property type="match status" value="1"/>
</dbReference>
<dbReference type="OrthoDB" id="2121828at2759"/>
<sequence>MDEAFFPIGFTAHLQLIQGLGPLNMLTRSSLTTLVFTALHYASSVKGAVVNVDLNIVNVNLAPDGLQRSTVTANGSVPGPLISGNIGDQFLINVQDNLDDATMRRATSIHWHGLFQAHTNEMDGPAFVTQCPIVPGNTFLYNFSVPDQSGTYWYHSHLSTQYCDGLKGPLVLYDPNDPLKDLYDVDNEETIIQLSDWYHNVAPALFPNPTNATPTPDSTLINGVGISNSGGSLAVVRGQPGKRHRFRLINTGCFPSYTFSIDGHNLTIIEADGVETEPTTVDSLNIFAAQRYSIIVTMDQSVDNYWIRAIPSSGDATTTNGRNSAILRYDGAPDATPTSTATSSPVVLNEANLHPLINPGAPGPAVVGQADVSLQLRISRANGQFAVNGAPFNPPDVPVLLQILSGVQDPQDLLPPGSVYGLPANKVIEINIPGGGNHPFHLHGHTFDVIRVAGSQNYNFENPVRRDVVSIGGGSDNVTFRFVTDNPGPWILHCHIDWHLEGGLAVVLAEDIEGTPSADPPNADWTNLCPTYNQLNPDTGL</sequence>
<proteinExistence type="inferred from homology"/>
<dbReference type="Proteomes" id="UP000217199">
    <property type="component" value="Unassembled WGS sequence"/>
</dbReference>
<feature type="domain" description="Plastocyanin-like" evidence="7">
    <location>
        <begin position="188"/>
        <end position="332"/>
    </location>
</feature>
<dbReference type="PROSITE" id="PS00080">
    <property type="entry name" value="MULTICOPPER_OXIDASE2"/>
    <property type="match status" value="1"/>
</dbReference>
<keyword evidence="5" id="KW-1015">Disulfide bond</keyword>
<evidence type="ECO:0000256" key="3">
    <source>
        <dbReference type="ARBA" id="ARBA00023002"/>
    </source>
</evidence>
<dbReference type="STRING" id="2282107.A0A286UJ31"/>
<keyword evidence="2" id="KW-0479">Metal-binding</keyword>
<evidence type="ECO:0000256" key="1">
    <source>
        <dbReference type="ARBA" id="ARBA00010609"/>
    </source>
</evidence>
<dbReference type="Pfam" id="PF07731">
    <property type="entry name" value="Cu-oxidase_2"/>
    <property type="match status" value="1"/>
</dbReference>
<dbReference type="Pfam" id="PF07732">
    <property type="entry name" value="Cu-oxidase_3"/>
    <property type="match status" value="1"/>
</dbReference>
<dbReference type="InterPro" id="IPR008972">
    <property type="entry name" value="Cupredoxin"/>
</dbReference>
<keyword evidence="11" id="KW-1185">Reference proteome</keyword>
<dbReference type="CDD" id="cd13903">
    <property type="entry name" value="CuRO_3_Tv-LCC_like"/>
    <property type="match status" value="1"/>
</dbReference>
<evidence type="ECO:0000313" key="10">
    <source>
        <dbReference type="EMBL" id="PAV19621.1"/>
    </source>
</evidence>
<dbReference type="SUPFAM" id="SSF49503">
    <property type="entry name" value="Cupredoxins"/>
    <property type="match status" value="3"/>
</dbReference>
<dbReference type="InterPro" id="IPR033138">
    <property type="entry name" value="Cu_oxidase_CS"/>
</dbReference>
<evidence type="ECO:0000313" key="11">
    <source>
        <dbReference type="Proteomes" id="UP000217199"/>
    </source>
</evidence>
<keyword evidence="6" id="KW-0325">Glycoprotein</keyword>
<evidence type="ECO:0000256" key="2">
    <source>
        <dbReference type="ARBA" id="ARBA00022723"/>
    </source>
</evidence>
<dbReference type="InterPro" id="IPR002355">
    <property type="entry name" value="Cu_oxidase_Cu_BS"/>
</dbReference>
<evidence type="ECO:0000256" key="4">
    <source>
        <dbReference type="ARBA" id="ARBA00023008"/>
    </source>
</evidence>
<keyword evidence="4" id="KW-0186">Copper</keyword>
<feature type="domain" description="Plastocyanin-like" evidence="8">
    <location>
        <begin position="394"/>
        <end position="511"/>
    </location>
</feature>
<dbReference type="PROSITE" id="PS00079">
    <property type="entry name" value="MULTICOPPER_OXIDASE1"/>
    <property type="match status" value="2"/>
</dbReference>
<keyword evidence="3" id="KW-0560">Oxidoreductase</keyword>
<protein>
    <submittedName>
        <fullName evidence="10">Laccase</fullName>
    </submittedName>
</protein>
<dbReference type="InterPro" id="IPR011706">
    <property type="entry name" value="Cu-oxidase_C"/>
</dbReference>
<evidence type="ECO:0000259" key="9">
    <source>
        <dbReference type="Pfam" id="PF07732"/>
    </source>
</evidence>
<evidence type="ECO:0000259" key="7">
    <source>
        <dbReference type="Pfam" id="PF00394"/>
    </source>
</evidence>
<evidence type="ECO:0000256" key="5">
    <source>
        <dbReference type="ARBA" id="ARBA00023157"/>
    </source>
</evidence>